<dbReference type="Proteomes" id="UP001386955">
    <property type="component" value="Unassembled WGS sequence"/>
</dbReference>
<evidence type="ECO:0000313" key="2">
    <source>
        <dbReference type="Proteomes" id="UP001386955"/>
    </source>
</evidence>
<protein>
    <submittedName>
        <fullName evidence="1">Uncharacterized protein</fullName>
    </submittedName>
</protein>
<sequence length="78" mass="8575">MVLLFPNFLRRIIPRLRFSTQVVGLIIGAVPQLRRALIGDSAPLHVVQDSASSHAIAIAFDISLMLMAKSIPLEEPEI</sequence>
<proteinExistence type="predicted"/>
<dbReference type="AlphaFoldDB" id="A0AAN9S8T8"/>
<comment type="caution">
    <text evidence="1">The sequence shown here is derived from an EMBL/GenBank/DDBJ whole genome shotgun (WGS) entry which is preliminary data.</text>
</comment>
<reference evidence="1 2" key="1">
    <citation type="submission" date="2024-01" db="EMBL/GenBank/DDBJ databases">
        <title>The genomes of 5 underutilized Papilionoideae crops provide insights into root nodulation and disease resistanc.</title>
        <authorList>
            <person name="Jiang F."/>
        </authorList>
    </citation>
    <scope>NUCLEOTIDE SEQUENCE [LARGE SCALE GENOMIC DNA]</scope>
    <source>
        <strain evidence="1">DUOXIRENSHENG_FW03</strain>
        <tissue evidence="1">Leaves</tissue>
    </source>
</reference>
<evidence type="ECO:0000313" key="1">
    <source>
        <dbReference type="EMBL" id="KAK7391699.1"/>
    </source>
</evidence>
<dbReference type="EMBL" id="JAYMYS010000005">
    <property type="protein sequence ID" value="KAK7391699.1"/>
    <property type="molecule type" value="Genomic_DNA"/>
</dbReference>
<accession>A0AAN9S8T8</accession>
<organism evidence="1 2">
    <name type="scientific">Psophocarpus tetragonolobus</name>
    <name type="common">Winged bean</name>
    <name type="synonym">Dolichos tetragonolobus</name>
    <dbReference type="NCBI Taxonomy" id="3891"/>
    <lineage>
        <taxon>Eukaryota</taxon>
        <taxon>Viridiplantae</taxon>
        <taxon>Streptophyta</taxon>
        <taxon>Embryophyta</taxon>
        <taxon>Tracheophyta</taxon>
        <taxon>Spermatophyta</taxon>
        <taxon>Magnoliopsida</taxon>
        <taxon>eudicotyledons</taxon>
        <taxon>Gunneridae</taxon>
        <taxon>Pentapetalae</taxon>
        <taxon>rosids</taxon>
        <taxon>fabids</taxon>
        <taxon>Fabales</taxon>
        <taxon>Fabaceae</taxon>
        <taxon>Papilionoideae</taxon>
        <taxon>50 kb inversion clade</taxon>
        <taxon>NPAAA clade</taxon>
        <taxon>indigoferoid/millettioid clade</taxon>
        <taxon>Phaseoleae</taxon>
        <taxon>Psophocarpus</taxon>
    </lineage>
</organism>
<name>A0AAN9S8T8_PSOTE</name>
<keyword evidence="2" id="KW-1185">Reference proteome</keyword>
<gene>
    <name evidence="1" type="ORF">VNO78_20118</name>
</gene>